<dbReference type="VEuPathDB" id="TriTrypDB:LpyrH10_13_0860"/>
<feature type="region of interest" description="Disordered" evidence="4">
    <location>
        <begin position="20"/>
        <end position="59"/>
    </location>
</feature>
<evidence type="ECO:0000256" key="1">
    <source>
        <dbReference type="ARBA" id="ARBA00004123"/>
    </source>
</evidence>
<evidence type="ECO:0000313" key="6">
    <source>
        <dbReference type="Proteomes" id="UP000037923"/>
    </source>
</evidence>
<feature type="compositionally biased region" description="Polar residues" evidence="4">
    <location>
        <begin position="146"/>
        <end position="155"/>
    </location>
</feature>
<sequence length="217" mass="22630">MQSPNKVDEETLQALLLHLGPEKPVAGAQDPSAAETITTKPSEGLGPAASPERPADRLSGTLLSGNLAQGFARPFAGGDAEDVPDYALPDAQYIERTILPLLLRGLEEVALTRPPDPLAFLGAYLISNNPQRPTAASAAPVGALPTISTSSNATQDGARDGAHRGSPTQVLTQQQQQQQQQPSSSPFLPTNQPALAEAVQRAAERFAPYVKGSPATA</sequence>
<gene>
    <name evidence="5" type="ORF">ABB37_06141</name>
</gene>
<dbReference type="RefSeq" id="XP_015656975.1">
    <property type="nucleotide sequence ID" value="XM_015804401.1"/>
</dbReference>
<dbReference type="InterPro" id="IPR049629">
    <property type="entry name" value="DPY30_SDC1_DD"/>
</dbReference>
<dbReference type="GeneID" id="26906430"/>
<dbReference type="OMA" id="QGFARPF"/>
<proteinExistence type="inferred from homology"/>
<dbReference type="CDD" id="cd22965">
    <property type="entry name" value="DD_DPY30_SDC1"/>
    <property type="match status" value="1"/>
</dbReference>
<keyword evidence="3" id="KW-0539">Nucleus</keyword>
<keyword evidence="6" id="KW-1185">Reference proteome</keyword>
<comment type="similarity">
    <text evidence="2">Belongs to the dpy-30 family.</text>
</comment>
<protein>
    <recommendedName>
        <fullName evidence="7">Dpy-30 motif family protein</fullName>
    </recommendedName>
</protein>
<comment type="subcellular location">
    <subcellularLocation>
        <location evidence="1">Nucleus</location>
    </subcellularLocation>
</comment>
<dbReference type="Gene3D" id="1.20.890.10">
    <property type="entry name" value="cAMP-dependent protein kinase regulatory subunit, dimerization-anchoring domain"/>
    <property type="match status" value="1"/>
</dbReference>
<evidence type="ECO:0000256" key="2">
    <source>
        <dbReference type="ARBA" id="ARBA00010849"/>
    </source>
</evidence>
<dbReference type="InterPro" id="IPR007858">
    <property type="entry name" value="Dpy-30_motif"/>
</dbReference>
<dbReference type="Proteomes" id="UP000037923">
    <property type="component" value="Unassembled WGS sequence"/>
</dbReference>
<evidence type="ECO:0000313" key="5">
    <source>
        <dbReference type="EMBL" id="KPA78536.1"/>
    </source>
</evidence>
<dbReference type="OrthoDB" id="263203at2759"/>
<organism evidence="5 6">
    <name type="scientific">Leptomonas pyrrhocoris</name>
    <name type="common">Firebug parasite</name>
    <dbReference type="NCBI Taxonomy" id="157538"/>
    <lineage>
        <taxon>Eukaryota</taxon>
        <taxon>Discoba</taxon>
        <taxon>Euglenozoa</taxon>
        <taxon>Kinetoplastea</taxon>
        <taxon>Metakinetoplastina</taxon>
        <taxon>Trypanosomatida</taxon>
        <taxon>Trypanosomatidae</taxon>
        <taxon>Leishmaniinae</taxon>
        <taxon>Leptomonas</taxon>
    </lineage>
</organism>
<evidence type="ECO:0000256" key="4">
    <source>
        <dbReference type="SAM" id="MobiDB-lite"/>
    </source>
</evidence>
<evidence type="ECO:0000256" key="3">
    <source>
        <dbReference type="ARBA" id="ARBA00023242"/>
    </source>
</evidence>
<accession>A0A0M9FYL4</accession>
<dbReference type="Pfam" id="PF05186">
    <property type="entry name" value="Dpy-30"/>
    <property type="match status" value="1"/>
</dbReference>
<feature type="region of interest" description="Disordered" evidence="4">
    <location>
        <begin position="132"/>
        <end position="198"/>
    </location>
</feature>
<feature type="compositionally biased region" description="Polar residues" evidence="4">
    <location>
        <begin position="182"/>
        <end position="193"/>
    </location>
</feature>
<comment type="caution">
    <text evidence="5">The sequence shown here is derived from an EMBL/GenBank/DDBJ whole genome shotgun (WGS) entry which is preliminary data.</text>
</comment>
<dbReference type="AlphaFoldDB" id="A0A0M9FYL4"/>
<reference evidence="5 6" key="1">
    <citation type="submission" date="2015-07" db="EMBL/GenBank/DDBJ databases">
        <title>High-quality genome of monoxenous trypanosomatid Leptomonas pyrrhocoris.</title>
        <authorList>
            <person name="Flegontov P."/>
            <person name="Butenko A."/>
            <person name="Firsov S."/>
            <person name="Vlcek C."/>
            <person name="Logacheva M.D."/>
            <person name="Field M."/>
            <person name="Filatov D."/>
            <person name="Flegontova O."/>
            <person name="Gerasimov E."/>
            <person name="Jackson A.P."/>
            <person name="Kelly S."/>
            <person name="Opperdoes F."/>
            <person name="O'Reilly A."/>
            <person name="Votypka J."/>
            <person name="Yurchenko V."/>
            <person name="Lukes J."/>
        </authorList>
    </citation>
    <scope>NUCLEOTIDE SEQUENCE [LARGE SCALE GENOMIC DNA]</scope>
    <source>
        <strain evidence="5">H10</strain>
    </source>
</reference>
<dbReference type="GO" id="GO:0005634">
    <property type="term" value="C:nucleus"/>
    <property type="evidence" value="ECO:0007669"/>
    <property type="project" value="UniProtKB-SubCell"/>
</dbReference>
<evidence type="ECO:0008006" key="7">
    <source>
        <dbReference type="Google" id="ProtNLM"/>
    </source>
</evidence>
<name>A0A0M9FYL4_LEPPY</name>
<dbReference type="EMBL" id="LGTL01000013">
    <property type="protein sequence ID" value="KPA78536.1"/>
    <property type="molecule type" value="Genomic_DNA"/>
</dbReference>